<evidence type="ECO:0000313" key="1">
    <source>
        <dbReference type="EMBL" id="TDE91545.1"/>
    </source>
</evidence>
<proteinExistence type="predicted"/>
<comment type="caution">
    <text evidence="1">The sequence shown here is derived from an EMBL/GenBank/DDBJ whole genome shotgun (WGS) entry which is preliminary data.</text>
</comment>
<evidence type="ECO:0000313" key="2">
    <source>
        <dbReference type="Proteomes" id="UP000504882"/>
    </source>
</evidence>
<keyword evidence="2" id="KW-1185">Reference proteome</keyword>
<sequence length="112" mass="12174">MLLSDLLDLSVRDHDGTHVGYVIDARFVLDGAPGPTLAGARLHGLLVSPRTHTSMLGYERTGVRAPAPIGAFLGWLHRGTFLVRWPDVARVDDQHLVLRDGYVRVDPGLPSG</sequence>
<name>A0ABY2E1U6_9MICO</name>
<dbReference type="RefSeq" id="WP_133108579.1">
    <property type="nucleotide sequence ID" value="NZ_SMNA01000007.1"/>
</dbReference>
<protein>
    <submittedName>
        <fullName evidence="1">PRC-barrel domain containing protein</fullName>
    </submittedName>
</protein>
<dbReference type="EMBL" id="SMNA01000007">
    <property type="protein sequence ID" value="TDE91545.1"/>
    <property type="molecule type" value="Genomic_DNA"/>
</dbReference>
<organism evidence="1 2">
    <name type="scientific">Occultella glacieicola</name>
    <dbReference type="NCBI Taxonomy" id="2518684"/>
    <lineage>
        <taxon>Bacteria</taxon>
        <taxon>Bacillati</taxon>
        <taxon>Actinomycetota</taxon>
        <taxon>Actinomycetes</taxon>
        <taxon>Micrococcales</taxon>
        <taxon>Ruaniaceae</taxon>
        <taxon>Occultella</taxon>
    </lineage>
</organism>
<gene>
    <name evidence="1" type="ORF">EXU48_15475</name>
</gene>
<reference evidence="1 2" key="1">
    <citation type="submission" date="2019-03" db="EMBL/GenBank/DDBJ databases">
        <title>Genomic features of bacteria from cold environments.</title>
        <authorList>
            <person name="Shen L."/>
        </authorList>
    </citation>
    <scope>NUCLEOTIDE SEQUENCE [LARGE SCALE GENOMIC DNA]</scope>
    <source>
        <strain evidence="2">T3246-1</strain>
    </source>
</reference>
<dbReference type="Proteomes" id="UP000504882">
    <property type="component" value="Unassembled WGS sequence"/>
</dbReference>
<accession>A0ABY2E1U6</accession>